<proteinExistence type="predicted"/>
<dbReference type="Proteomes" id="UP001152795">
    <property type="component" value="Unassembled WGS sequence"/>
</dbReference>
<accession>A0A6S7FWD3</accession>
<evidence type="ECO:0000313" key="2">
    <source>
        <dbReference type="Proteomes" id="UP001152795"/>
    </source>
</evidence>
<comment type="caution">
    <text evidence="1">The sequence shown here is derived from an EMBL/GenBank/DDBJ whole genome shotgun (WGS) entry which is preliminary data.</text>
</comment>
<gene>
    <name evidence="1" type="ORF">PACLA_8A031658</name>
</gene>
<dbReference type="EMBL" id="CACRXK020000672">
    <property type="protein sequence ID" value="CAB3983898.1"/>
    <property type="molecule type" value="Genomic_DNA"/>
</dbReference>
<organism evidence="1 2">
    <name type="scientific">Paramuricea clavata</name>
    <name type="common">Red gorgonian</name>
    <name type="synonym">Violescent sea-whip</name>
    <dbReference type="NCBI Taxonomy" id="317549"/>
    <lineage>
        <taxon>Eukaryota</taxon>
        <taxon>Metazoa</taxon>
        <taxon>Cnidaria</taxon>
        <taxon>Anthozoa</taxon>
        <taxon>Octocorallia</taxon>
        <taxon>Malacalcyonacea</taxon>
        <taxon>Plexauridae</taxon>
        <taxon>Paramuricea</taxon>
    </lineage>
</organism>
<protein>
    <submittedName>
        <fullName evidence="1">Uncharacterized protein</fullName>
    </submittedName>
</protein>
<keyword evidence="2" id="KW-1185">Reference proteome</keyword>
<name>A0A6S7FWD3_PARCT</name>
<reference evidence="1" key="1">
    <citation type="submission" date="2020-04" db="EMBL/GenBank/DDBJ databases">
        <authorList>
            <person name="Alioto T."/>
            <person name="Alioto T."/>
            <person name="Gomez Garrido J."/>
        </authorList>
    </citation>
    <scope>NUCLEOTIDE SEQUENCE</scope>
    <source>
        <strain evidence="1">A484AB</strain>
    </source>
</reference>
<evidence type="ECO:0000313" key="1">
    <source>
        <dbReference type="EMBL" id="CAB3983898.1"/>
    </source>
</evidence>
<dbReference type="AlphaFoldDB" id="A0A6S7FWD3"/>
<dbReference type="OrthoDB" id="5954791at2759"/>
<sequence>MFNSQPQLTIKAEKNKAFYESCHIGTFNIESGNIADCLEHCLENCRCQSFQICQNTKCQLCSSHKQENSSLLHEKKDCIYAIDNCDELIRSCGGYLDRHREPGMYQVVDSVNGLYEVYCHFDSDHVAWTLVLSKDISISENALTWSGYRLSKPRMKSIKNNSIFLQFTCDYEKYLDLKISDYAQIDLRNIRTWSGDEKVDVLEFSGYTHHDTIGKGRGKIGEYDLNLCQIRLHQGTDWSLHVIFIDSKSAVNPAYTGNLFACTEDGFGFFGYYYYLRDCGKRFHRCVKNAHSTTQLLRCSFYDPPRIGHV</sequence>